<dbReference type="InterPro" id="IPR008135">
    <property type="entry name" value="Competence-induced_CinA"/>
</dbReference>
<dbReference type="Gene3D" id="3.90.950.20">
    <property type="entry name" value="CinA-like"/>
    <property type="match status" value="1"/>
</dbReference>
<keyword evidence="4" id="KW-1185">Reference proteome</keyword>
<dbReference type="AlphaFoldDB" id="W4MHQ6"/>
<sequence>MHAEIVVVGTELLLGQIIDTNGAYLAQQLASIGIDLYYKSTVGDNRGRMIETLKRAVDRSDIIITTGGIGPTLDDLTRETVAEVLGAELELHPNLLEQIKGMMGSRYTDNNARQAHIPAGALPLENPVGTAPGYFAPTPRGGVVISLPGVPGELRYLVENTVIPHLKERFRIEAMITSRTLKCMGLSESYIDEQLDDLIKTSNNPTIGLLAQMQLGEIHVRLTAKAANAEAAGKLIDPLEHQVRSRLGKAVFGTDEVEYEQAVADLLKQHNCTIAVAESGLSGGVGHQLGSALAGDPHFAAAVTAHLPAALEHLLDVPEELLNRYGTVSPEVAVAMAHGVRKRNGTDLGLAVTGAERLNGSDETGAFIALAHGDGAVTEGEYRRVSSMRFARQRIGRASLQLVYEHFVASIQR</sequence>
<evidence type="ECO:0000256" key="1">
    <source>
        <dbReference type="HAMAP-Rule" id="MF_00226"/>
    </source>
</evidence>
<dbReference type="Pfam" id="PF02464">
    <property type="entry name" value="CinA"/>
    <property type="match status" value="1"/>
</dbReference>
<evidence type="ECO:0000313" key="4">
    <source>
        <dbReference type="Proteomes" id="UP000019140"/>
    </source>
</evidence>
<dbReference type="Pfam" id="PF00994">
    <property type="entry name" value="MoCF_biosynth"/>
    <property type="match status" value="1"/>
</dbReference>
<dbReference type="PANTHER" id="PTHR13939:SF0">
    <property type="entry name" value="NMN AMIDOHYDROLASE-LIKE PROTEIN YFAY"/>
    <property type="match status" value="1"/>
</dbReference>
<comment type="similarity">
    <text evidence="1">Belongs to the CinA family.</text>
</comment>
<dbReference type="SMART" id="SM00852">
    <property type="entry name" value="MoCF_biosynth"/>
    <property type="match status" value="1"/>
</dbReference>
<dbReference type="InterPro" id="IPR001453">
    <property type="entry name" value="MoaB/Mog_dom"/>
</dbReference>
<feature type="domain" description="MoaB/Mog" evidence="2">
    <location>
        <begin position="4"/>
        <end position="169"/>
    </location>
</feature>
<dbReference type="HOGENOM" id="CLU_030805_9_3_7"/>
<dbReference type="NCBIfam" id="TIGR00200">
    <property type="entry name" value="cinA_nterm"/>
    <property type="match status" value="1"/>
</dbReference>
<gene>
    <name evidence="3" type="ORF">ETSY2_00660</name>
</gene>
<name>W4MHQ6_9BACT</name>
<protein>
    <recommendedName>
        <fullName evidence="1">CinA-like protein</fullName>
    </recommendedName>
</protein>
<proteinExistence type="inferred from homology"/>
<dbReference type="PIRSF" id="PIRSF006728">
    <property type="entry name" value="CinA"/>
    <property type="match status" value="1"/>
</dbReference>
<dbReference type="InterPro" id="IPR050101">
    <property type="entry name" value="CinA"/>
</dbReference>
<accession>W4MHQ6</accession>
<dbReference type="EMBL" id="AZHX01000022">
    <property type="protein sequence ID" value="ETX09247.1"/>
    <property type="molecule type" value="Genomic_DNA"/>
</dbReference>
<evidence type="ECO:0000259" key="2">
    <source>
        <dbReference type="SMART" id="SM00852"/>
    </source>
</evidence>
<dbReference type="Gene3D" id="3.30.70.2860">
    <property type="match status" value="1"/>
</dbReference>
<dbReference type="SUPFAM" id="SSF142433">
    <property type="entry name" value="CinA-like"/>
    <property type="match status" value="1"/>
</dbReference>
<reference evidence="3 4" key="1">
    <citation type="journal article" date="2014" name="Nature">
        <title>An environmental bacterial taxon with a large and distinct metabolic repertoire.</title>
        <authorList>
            <person name="Wilson M.C."/>
            <person name="Mori T."/>
            <person name="Ruckert C."/>
            <person name="Uria A.R."/>
            <person name="Helf M.J."/>
            <person name="Takada K."/>
            <person name="Gernert C."/>
            <person name="Steffens U.A."/>
            <person name="Heycke N."/>
            <person name="Schmitt S."/>
            <person name="Rinke C."/>
            <person name="Helfrich E.J."/>
            <person name="Brachmann A.O."/>
            <person name="Gurgui C."/>
            <person name="Wakimoto T."/>
            <person name="Kracht M."/>
            <person name="Crusemann M."/>
            <person name="Hentschel U."/>
            <person name="Abe I."/>
            <person name="Matsunaga S."/>
            <person name="Kalinowski J."/>
            <person name="Takeyama H."/>
            <person name="Piel J."/>
        </authorList>
    </citation>
    <scope>NUCLEOTIDE SEQUENCE [LARGE SCALE GENOMIC DNA]</scope>
    <source>
        <strain evidence="4">TSY2</strain>
    </source>
</reference>
<dbReference type="InterPro" id="IPR036425">
    <property type="entry name" value="MoaB/Mog-like_dom_sf"/>
</dbReference>
<dbReference type="Proteomes" id="UP000019140">
    <property type="component" value="Unassembled WGS sequence"/>
</dbReference>
<dbReference type="PANTHER" id="PTHR13939">
    <property type="entry name" value="NICOTINAMIDE-NUCLEOTIDE AMIDOHYDROLASE PNCC"/>
    <property type="match status" value="1"/>
</dbReference>
<dbReference type="InterPro" id="IPR041424">
    <property type="entry name" value="CinA_KH"/>
</dbReference>
<dbReference type="Gene3D" id="3.40.980.10">
    <property type="entry name" value="MoaB/Mog-like domain"/>
    <property type="match status" value="1"/>
</dbReference>
<dbReference type="NCBIfam" id="TIGR00177">
    <property type="entry name" value="molyb_syn"/>
    <property type="match status" value="1"/>
</dbReference>
<dbReference type="InterPro" id="IPR008136">
    <property type="entry name" value="CinA_C"/>
</dbReference>
<dbReference type="HAMAP" id="MF_00226_B">
    <property type="entry name" value="CinA_B"/>
    <property type="match status" value="1"/>
</dbReference>
<evidence type="ECO:0000313" key="3">
    <source>
        <dbReference type="EMBL" id="ETX09247.1"/>
    </source>
</evidence>
<dbReference type="Pfam" id="PF18146">
    <property type="entry name" value="CinA_KH"/>
    <property type="match status" value="1"/>
</dbReference>
<organism evidence="3 4">
    <name type="scientific">Candidatus Entotheonella gemina</name>
    <dbReference type="NCBI Taxonomy" id="1429439"/>
    <lineage>
        <taxon>Bacteria</taxon>
        <taxon>Pseudomonadati</taxon>
        <taxon>Nitrospinota/Tectimicrobiota group</taxon>
        <taxon>Candidatus Tectimicrobiota</taxon>
        <taxon>Candidatus Entotheonellia</taxon>
        <taxon>Candidatus Entotheonellales</taxon>
        <taxon>Candidatus Entotheonellaceae</taxon>
        <taxon>Candidatus Entotheonella</taxon>
    </lineage>
</organism>
<dbReference type="InterPro" id="IPR036653">
    <property type="entry name" value="CinA-like_C"/>
</dbReference>
<dbReference type="CDD" id="cd00885">
    <property type="entry name" value="cinA"/>
    <property type="match status" value="1"/>
</dbReference>
<dbReference type="SUPFAM" id="SSF53218">
    <property type="entry name" value="Molybdenum cofactor biosynthesis proteins"/>
    <property type="match status" value="1"/>
</dbReference>
<comment type="caution">
    <text evidence="3">The sequence shown here is derived from an EMBL/GenBank/DDBJ whole genome shotgun (WGS) entry which is preliminary data.</text>
</comment>